<evidence type="ECO:0000313" key="1">
    <source>
        <dbReference type="EMBL" id="TYO98344.1"/>
    </source>
</evidence>
<dbReference type="AlphaFoldDB" id="A0A5D3WIR0"/>
<name>A0A5D3WIR0_9BACT</name>
<dbReference type="OrthoDB" id="9800843at2"/>
<dbReference type="Proteomes" id="UP000324159">
    <property type="component" value="Unassembled WGS sequence"/>
</dbReference>
<evidence type="ECO:0000313" key="2">
    <source>
        <dbReference type="Proteomes" id="UP000324159"/>
    </source>
</evidence>
<keyword evidence="2" id="KW-1185">Reference proteome</keyword>
<dbReference type="RefSeq" id="WP_148896108.1">
    <property type="nucleotide sequence ID" value="NZ_VNIB01000007.1"/>
</dbReference>
<protein>
    <recommendedName>
        <fullName evidence="3">DUF3990 domain-containing protein</fullName>
    </recommendedName>
</protein>
<sequence length="205" mass="23364">MYSTYPSFVLGFHGCDKALAEKIFAGEERLQPSENEYDWLGNGVYFWEQNPRRALEYAQHLKKHPHKGKGKIEEPAVIGAVIDLGYCFNLVDSESLLILRKGYELLVATQEKSGFPIPENKPIGEERDLLLRPLDCAVNEAVHEFRKETGMPEYDTVRGAFWEGPELYPNAGFKEKNHIQICVRNLNCIKGYFRPLDPVDGYPVG</sequence>
<evidence type="ECO:0008006" key="3">
    <source>
        <dbReference type="Google" id="ProtNLM"/>
    </source>
</evidence>
<reference evidence="1 2" key="1">
    <citation type="submission" date="2019-07" db="EMBL/GenBank/DDBJ databases">
        <title>Genomic Encyclopedia of Type Strains, Phase IV (KMG-IV): sequencing the most valuable type-strain genomes for metagenomic binning, comparative biology and taxonomic classification.</title>
        <authorList>
            <person name="Goeker M."/>
        </authorList>
    </citation>
    <scope>NUCLEOTIDE SEQUENCE [LARGE SCALE GENOMIC DNA]</scope>
    <source>
        <strain evidence="1 2">SS015</strain>
    </source>
</reference>
<dbReference type="SUPFAM" id="SSF56399">
    <property type="entry name" value="ADP-ribosylation"/>
    <property type="match status" value="1"/>
</dbReference>
<proteinExistence type="predicted"/>
<comment type="caution">
    <text evidence="1">The sequence shown here is derived from an EMBL/GenBank/DDBJ whole genome shotgun (WGS) entry which is preliminary data.</text>
</comment>
<dbReference type="EMBL" id="VNIB01000007">
    <property type="protein sequence ID" value="TYO98344.1"/>
    <property type="molecule type" value="Genomic_DNA"/>
</dbReference>
<accession>A0A5D3WIR0</accession>
<organism evidence="1 2">
    <name type="scientific">Geothermobacter ehrlichii</name>
    <dbReference type="NCBI Taxonomy" id="213224"/>
    <lineage>
        <taxon>Bacteria</taxon>
        <taxon>Pseudomonadati</taxon>
        <taxon>Thermodesulfobacteriota</taxon>
        <taxon>Desulfuromonadia</taxon>
        <taxon>Desulfuromonadales</taxon>
        <taxon>Geothermobacteraceae</taxon>
        <taxon>Geothermobacter</taxon>
    </lineage>
</organism>
<gene>
    <name evidence="1" type="ORF">EDC39_107145</name>
</gene>